<accession>A0A4Q0V9A6</accession>
<sequence>MEDKKIFELLKDITNLSKLMNRKLNAKMDGKKISPYPMIILNQLDSKKPTTLTDIREKLGIPNSTISTVLDRLLEKGLIRKEKDETDKRRTFLYLTEKAHEEERKIIKQHVEVFKEVLSKATDEDLNTLINSTKLFIKLIEKDNKEDEYKL</sequence>
<evidence type="ECO:0000256" key="3">
    <source>
        <dbReference type="ARBA" id="ARBA00023163"/>
    </source>
</evidence>
<reference evidence="6 7" key="1">
    <citation type="submission" date="2018-06" db="EMBL/GenBank/DDBJ databases">
        <title>Genome conservation of Clostridium tetani.</title>
        <authorList>
            <person name="Bruggemann H."/>
            <person name="Popoff M.R."/>
        </authorList>
    </citation>
    <scope>NUCLEOTIDE SEQUENCE [LARGE SCALE GENOMIC DNA]</scope>
    <source>
        <strain evidence="6 7">2017.061</strain>
    </source>
</reference>
<dbReference type="InterPro" id="IPR036388">
    <property type="entry name" value="WH-like_DNA-bd_sf"/>
</dbReference>
<evidence type="ECO:0000259" key="4">
    <source>
        <dbReference type="PROSITE" id="PS50995"/>
    </source>
</evidence>
<dbReference type="AlphaFoldDB" id="A0A4Q0V9A6"/>
<name>A0A4Q0V9A6_CLOTA</name>
<proteinExistence type="predicted"/>
<evidence type="ECO:0000313" key="8">
    <source>
        <dbReference type="Proteomes" id="UP001321763"/>
    </source>
</evidence>
<dbReference type="RefSeq" id="WP_129030802.1">
    <property type="nucleotide sequence ID" value="NZ_AP026806.1"/>
</dbReference>
<reference evidence="5 8" key="2">
    <citation type="submission" date="2022-09" db="EMBL/GenBank/DDBJ databases">
        <title>complete genome sequences of Clostridium tetani str. KHSU-234311-028 isolated from soil.</title>
        <authorList>
            <person name="Sekizuka T."/>
            <person name="Shitada C."/>
            <person name="Takahashi M."/>
            <person name="Kuroda M."/>
        </authorList>
    </citation>
    <scope>NUCLEOTIDE SEQUENCE [LARGE SCALE GENOMIC DNA]</scope>
    <source>
        <strain evidence="5 8">KHSU-234311-028</strain>
    </source>
</reference>
<dbReference type="Proteomes" id="UP001321763">
    <property type="component" value="Chromosome"/>
</dbReference>
<dbReference type="PROSITE" id="PS50995">
    <property type="entry name" value="HTH_MARR_2"/>
    <property type="match status" value="1"/>
</dbReference>
<protein>
    <recommendedName>
        <fullName evidence="4">HTH marR-type domain-containing protein</fullName>
    </recommendedName>
</protein>
<evidence type="ECO:0000256" key="2">
    <source>
        <dbReference type="ARBA" id="ARBA00023125"/>
    </source>
</evidence>
<dbReference type="GO" id="GO:0003700">
    <property type="term" value="F:DNA-binding transcription factor activity"/>
    <property type="evidence" value="ECO:0007669"/>
    <property type="project" value="InterPro"/>
</dbReference>
<dbReference type="Pfam" id="PF01047">
    <property type="entry name" value="MarR"/>
    <property type="match status" value="1"/>
</dbReference>
<dbReference type="CDD" id="cd00090">
    <property type="entry name" value="HTH_ARSR"/>
    <property type="match status" value="1"/>
</dbReference>
<dbReference type="PANTHER" id="PTHR42756:SF1">
    <property type="entry name" value="TRANSCRIPTIONAL REPRESSOR OF EMRAB OPERON"/>
    <property type="match status" value="1"/>
</dbReference>
<dbReference type="EMBL" id="QMAP01000012">
    <property type="protein sequence ID" value="RXI45695.1"/>
    <property type="molecule type" value="Genomic_DNA"/>
</dbReference>
<gene>
    <name evidence="6" type="ORF">DP130_11625</name>
    <name evidence="5" type="ORF">K234311028_03190</name>
</gene>
<evidence type="ECO:0000313" key="7">
    <source>
        <dbReference type="Proteomes" id="UP000290921"/>
    </source>
</evidence>
<dbReference type="SUPFAM" id="SSF46785">
    <property type="entry name" value="Winged helix' DNA-binding domain"/>
    <property type="match status" value="1"/>
</dbReference>
<keyword evidence="1" id="KW-0805">Transcription regulation</keyword>
<dbReference type="InterPro" id="IPR036390">
    <property type="entry name" value="WH_DNA-bd_sf"/>
</dbReference>
<dbReference type="InterPro" id="IPR000835">
    <property type="entry name" value="HTH_MarR-typ"/>
</dbReference>
<dbReference type="SMART" id="SM00347">
    <property type="entry name" value="HTH_MARR"/>
    <property type="match status" value="1"/>
</dbReference>
<dbReference type="Gene3D" id="1.10.10.10">
    <property type="entry name" value="Winged helix-like DNA-binding domain superfamily/Winged helix DNA-binding domain"/>
    <property type="match status" value="1"/>
</dbReference>
<dbReference type="PANTHER" id="PTHR42756">
    <property type="entry name" value="TRANSCRIPTIONAL REGULATOR, MARR"/>
    <property type="match status" value="1"/>
</dbReference>
<feature type="domain" description="HTH marR-type" evidence="4">
    <location>
        <begin position="6"/>
        <end position="138"/>
    </location>
</feature>
<keyword evidence="3" id="KW-0804">Transcription</keyword>
<dbReference type="GO" id="GO:0003677">
    <property type="term" value="F:DNA binding"/>
    <property type="evidence" value="ECO:0007669"/>
    <property type="project" value="UniProtKB-KW"/>
</dbReference>
<evidence type="ECO:0000256" key="1">
    <source>
        <dbReference type="ARBA" id="ARBA00023015"/>
    </source>
</evidence>
<organism evidence="6 7">
    <name type="scientific">Clostridium tetani</name>
    <dbReference type="NCBI Taxonomy" id="1513"/>
    <lineage>
        <taxon>Bacteria</taxon>
        <taxon>Bacillati</taxon>
        <taxon>Bacillota</taxon>
        <taxon>Clostridia</taxon>
        <taxon>Eubacteriales</taxon>
        <taxon>Clostridiaceae</taxon>
        <taxon>Clostridium</taxon>
    </lineage>
</organism>
<dbReference type="InterPro" id="IPR023187">
    <property type="entry name" value="Tscrpt_reg_MarR-type_CS"/>
</dbReference>
<evidence type="ECO:0000313" key="5">
    <source>
        <dbReference type="EMBL" id="BDR80073.1"/>
    </source>
</evidence>
<dbReference type="PROSITE" id="PS01117">
    <property type="entry name" value="HTH_MARR_1"/>
    <property type="match status" value="1"/>
</dbReference>
<dbReference type="InterPro" id="IPR011991">
    <property type="entry name" value="ArsR-like_HTH"/>
</dbReference>
<dbReference type="Proteomes" id="UP000290921">
    <property type="component" value="Unassembled WGS sequence"/>
</dbReference>
<dbReference type="EMBL" id="AP026818">
    <property type="protein sequence ID" value="BDR80073.1"/>
    <property type="molecule type" value="Genomic_DNA"/>
</dbReference>
<dbReference type="PRINTS" id="PR00598">
    <property type="entry name" value="HTHMARR"/>
</dbReference>
<evidence type="ECO:0000313" key="6">
    <source>
        <dbReference type="EMBL" id="RXI45695.1"/>
    </source>
</evidence>
<keyword evidence="2" id="KW-0238">DNA-binding</keyword>